<sequence length="56" mass="6534">MDKKQSVRLTVNLGNSVELPRGLELVAHARWRFDALDFNCPTGFQGFPHSRKRNHW</sequence>
<gene>
    <name evidence="1" type="ORF">IQ782_20460</name>
</gene>
<name>A0ABR9X728_9RHOB</name>
<evidence type="ECO:0000313" key="1">
    <source>
        <dbReference type="EMBL" id="MBE9639232.1"/>
    </source>
</evidence>
<organism evidence="1 2">
    <name type="scientific">Salipiger mangrovisoli</name>
    <dbReference type="NCBI Taxonomy" id="2865933"/>
    <lineage>
        <taxon>Bacteria</taxon>
        <taxon>Pseudomonadati</taxon>
        <taxon>Pseudomonadota</taxon>
        <taxon>Alphaproteobacteria</taxon>
        <taxon>Rhodobacterales</taxon>
        <taxon>Roseobacteraceae</taxon>
        <taxon>Salipiger</taxon>
    </lineage>
</organism>
<comment type="caution">
    <text evidence="1">The sequence shown here is derived from an EMBL/GenBank/DDBJ whole genome shotgun (WGS) entry which is preliminary data.</text>
</comment>
<keyword evidence="2" id="KW-1185">Reference proteome</keyword>
<protein>
    <submittedName>
        <fullName evidence="1">Uncharacterized protein</fullName>
    </submittedName>
</protein>
<dbReference type="Proteomes" id="UP000607796">
    <property type="component" value="Unassembled WGS sequence"/>
</dbReference>
<accession>A0ABR9X728</accession>
<reference evidence="1 2" key="1">
    <citation type="journal article" date="2021" name="Int. J. Syst. Evol. Microbiol.">
        <title>Salipiger mangrovisoli sp. nov., isolated from mangrove soil and the proposal for the reclassification of Paraphaeobacter pallidus as Salipiger pallidus comb. nov.</title>
        <authorList>
            <person name="Du J."/>
            <person name="Liu Y."/>
            <person name="Pei T."/>
            <person name="Deng M.R."/>
            <person name="Zhu H."/>
        </authorList>
    </citation>
    <scope>NUCLEOTIDE SEQUENCE [LARGE SCALE GENOMIC DNA]</scope>
    <source>
        <strain evidence="1 2">6D45A</strain>
    </source>
</reference>
<proteinExistence type="predicted"/>
<evidence type="ECO:0000313" key="2">
    <source>
        <dbReference type="Proteomes" id="UP000607796"/>
    </source>
</evidence>
<dbReference type="EMBL" id="JADFFK010000017">
    <property type="protein sequence ID" value="MBE9639232.1"/>
    <property type="molecule type" value="Genomic_DNA"/>
</dbReference>
<dbReference type="RefSeq" id="WP_164197529.1">
    <property type="nucleotide sequence ID" value="NZ_JADFFK010000017.1"/>
</dbReference>